<gene>
    <name evidence="1" type="ORF">RM544_02060</name>
</gene>
<protein>
    <submittedName>
        <fullName evidence="1">PilZ domain-containing protein</fullName>
    </submittedName>
</protein>
<name>A0AAW8R0E1_9ALTE</name>
<evidence type="ECO:0000313" key="1">
    <source>
        <dbReference type="EMBL" id="MDT0581310.1"/>
    </source>
</evidence>
<accession>A0AAW8R0E1</accession>
<keyword evidence="2" id="KW-1185">Reference proteome</keyword>
<organism evidence="1 2">
    <name type="scientific">Brumicola blandensis</name>
    <dbReference type="NCBI Taxonomy" id="3075611"/>
    <lineage>
        <taxon>Bacteria</taxon>
        <taxon>Pseudomonadati</taxon>
        <taxon>Pseudomonadota</taxon>
        <taxon>Gammaproteobacteria</taxon>
        <taxon>Alteromonadales</taxon>
        <taxon>Alteromonadaceae</taxon>
        <taxon>Brumicola</taxon>
    </lineage>
</organism>
<evidence type="ECO:0000313" key="2">
    <source>
        <dbReference type="Proteomes" id="UP001249020"/>
    </source>
</evidence>
<dbReference type="RefSeq" id="WP_311360119.1">
    <property type="nucleotide sequence ID" value="NZ_JAVRIE010000001.1"/>
</dbReference>
<dbReference type="Proteomes" id="UP001249020">
    <property type="component" value="Unassembled WGS sequence"/>
</dbReference>
<proteinExistence type="predicted"/>
<sequence>MNSLEEKQANFGSYFLIKHATKVNVKFIDSSLVNQSMDEFEASMPYAFRIASELSEIESQALKPLRSLGDKLEDLVDYLQMQARKIDLMMSYILIQQDDEALRKTASKFGGGGVIVEHQDAPELGQLAEVKIFLEKEAAAIFCLAEVIEVEHIDDLYQVSYVYTHIREQDQELLVRASLHLQTSQLRKNR</sequence>
<comment type="caution">
    <text evidence="1">The sequence shown here is derived from an EMBL/GenBank/DDBJ whole genome shotgun (WGS) entry which is preliminary data.</text>
</comment>
<reference evidence="1 2" key="1">
    <citation type="submission" date="2023-09" db="EMBL/GenBank/DDBJ databases">
        <authorList>
            <person name="Rey-Velasco X."/>
        </authorList>
    </citation>
    <scope>NUCLEOTIDE SEQUENCE [LARGE SCALE GENOMIC DNA]</scope>
    <source>
        <strain evidence="1 2">W409</strain>
    </source>
</reference>
<dbReference type="AlphaFoldDB" id="A0AAW8R0E1"/>
<dbReference type="EMBL" id="JAVRIE010000001">
    <property type="protein sequence ID" value="MDT0581310.1"/>
    <property type="molecule type" value="Genomic_DNA"/>
</dbReference>